<keyword evidence="1" id="KW-0732">Signal</keyword>
<organism evidence="2 3">
    <name type="scientific">Massilia horti</name>
    <dbReference type="NCBI Taxonomy" id="2562153"/>
    <lineage>
        <taxon>Bacteria</taxon>
        <taxon>Pseudomonadati</taxon>
        <taxon>Pseudomonadota</taxon>
        <taxon>Betaproteobacteria</taxon>
        <taxon>Burkholderiales</taxon>
        <taxon>Oxalobacteraceae</taxon>
        <taxon>Telluria group</taxon>
        <taxon>Massilia</taxon>
    </lineage>
</organism>
<keyword evidence="3" id="KW-1185">Reference proteome</keyword>
<dbReference type="PANTHER" id="PTHR11102">
    <property type="entry name" value="SEL-1-LIKE PROTEIN"/>
    <property type="match status" value="1"/>
</dbReference>
<dbReference type="OrthoDB" id="5365194at2"/>
<name>A0A4Y9SZU6_9BURK</name>
<dbReference type="Pfam" id="PF08238">
    <property type="entry name" value="Sel1"/>
    <property type="match status" value="5"/>
</dbReference>
<dbReference type="PANTHER" id="PTHR11102:SF147">
    <property type="entry name" value="SEL1L ADAPTOR SUBUNIT OF ERAD E3 UBIQUITIN LIGASE"/>
    <property type="match status" value="1"/>
</dbReference>
<evidence type="ECO:0000313" key="2">
    <source>
        <dbReference type="EMBL" id="TFW32237.1"/>
    </source>
</evidence>
<dbReference type="SMART" id="SM00671">
    <property type="entry name" value="SEL1"/>
    <property type="match status" value="5"/>
</dbReference>
<protein>
    <submittedName>
        <fullName evidence="2">Sel1 repeat family protein</fullName>
    </submittedName>
</protein>
<dbReference type="AlphaFoldDB" id="A0A4Y9SZU6"/>
<proteinExistence type="predicted"/>
<dbReference type="Proteomes" id="UP000297258">
    <property type="component" value="Unassembled WGS sequence"/>
</dbReference>
<dbReference type="InterPro" id="IPR011990">
    <property type="entry name" value="TPR-like_helical_dom_sf"/>
</dbReference>
<reference evidence="2 3" key="1">
    <citation type="submission" date="2019-03" db="EMBL/GenBank/DDBJ databases">
        <title>Draft genome of Massilia hortus sp. nov., a novel bacterial species of the Oxalobacteraceae family.</title>
        <authorList>
            <person name="Peta V."/>
            <person name="Raths R."/>
            <person name="Bucking H."/>
        </authorList>
    </citation>
    <scope>NUCLEOTIDE SEQUENCE [LARGE SCALE GENOMIC DNA]</scope>
    <source>
        <strain evidence="2 3">ONC3</strain>
    </source>
</reference>
<sequence>MKFTSIRASSMSRPFRTPRATCLLVVLCLGPITAWSKPGCTNADAPQVARAIALIEQGNQMPLADKLLSQAERRGNVDAAFNLGVFHMQGFGGKKDDYEAAKHFRIAAECGHMLAQFNLAQILSSTGGREVEAAKWFKAAADAGHTISAYNLGLMYAKGVGVEMNLDKARDYFSQAAEAGHLDATYDLGFLFDKPSDGKTNYKAAFHYYSVAAQHGHATAQARLGFLYLRGRGVPKDQNTGIYWLERSAKNGDKDAAEVLRVLGVTH</sequence>
<accession>A0A4Y9SZU6</accession>
<dbReference type="EMBL" id="SPUM01000063">
    <property type="protein sequence ID" value="TFW32237.1"/>
    <property type="molecule type" value="Genomic_DNA"/>
</dbReference>
<dbReference type="InterPro" id="IPR006597">
    <property type="entry name" value="Sel1-like"/>
</dbReference>
<gene>
    <name evidence="2" type="ORF">E4O92_10490</name>
</gene>
<dbReference type="SUPFAM" id="SSF81901">
    <property type="entry name" value="HCP-like"/>
    <property type="match status" value="1"/>
</dbReference>
<evidence type="ECO:0000256" key="1">
    <source>
        <dbReference type="SAM" id="SignalP"/>
    </source>
</evidence>
<feature type="signal peptide" evidence="1">
    <location>
        <begin position="1"/>
        <end position="36"/>
    </location>
</feature>
<dbReference type="InterPro" id="IPR050767">
    <property type="entry name" value="Sel1_AlgK"/>
</dbReference>
<comment type="caution">
    <text evidence="2">The sequence shown here is derived from an EMBL/GenBank/DDBJ whole genome shotgun (WGS) entry which is preliminary data.</text>
</comment>
<dbReference type="Gene3D" id="1.25.40.10">
    <property type="entry name" value="Tetratricopeptide repeat domain"/>
    <property type="match status" value="2"/>
</dbReference>
<evidence type="ECO:0000313" key="3">
    <source>
        <dbReference type="Proteomes" id="UP000297258"/>
    </source>
</evidence>
<feature type="chain" id="PRO_5021335188" evidence="1">
    <location>
        <begin position="37"/>
        <end position="267"/>
    </location>
</feature>